<dbReference type="EMBL" id="BAAATA010000005">
    <property type="protein sequence ID" value="GAA2478466.1"/>
    <property type="molecule type" value="Genomic_DNA"/>
</dbReference>
<comment type="caution">
    <text evidence="1">The sequence shown here is derived from an EMBL/GenBank/DDBJ whole genome shotgun (WGS) entry which is preliminary data.</text>
</comment>
<name>A0ABP5YF73_9ACTN</name>
<proteinExistence type="predicted"/>
<gene>
    <name evidence="1" type="ORF">GCM10010406_13280</name>
</gene>
<sequence length="115" mass="12282">MERGLHMTGVRITTGRLWRRLLTRAGQVLLRNGRLVLLTSRGVEIDGAPVHRVRVRESLRAGRRCVRFVLNGSRYVVDLGRGPGPSAAPGPRGGAPALSVADLVAAVRTAGAAVR</sequence>
<accession>A0ABP5YF73</accession>
<dbReference type="RefSeq" id="WP_385450750.1">
    <property type="nucleotide sequence ID" value="NZ_BAAATA010000005.1"/>
</dbReference>
<evidence type="ECO:0000313" key="1">
    <source>
        <dbReference type="EMBL" id="GAA2478466.1"/>
    </source>
</evidence>
<evidence type="ECO:0000313" key="2">
    <source>
        <dbReference type="Proteomes" id="UP001501358"/>
    </source>
</evidence>
<organism evidence="1 2">
    <name type="scientific">Streptomyces thermolineatus</name>
    <dbReference type="NCBI Taxonomy" id="44033"/>
    <lineage>
        <taxon>Bacteria</taxon>
        <taxon>Bacillati</taxon>
        <taxon>Actinomycetota</taxon>
        <taxon>Actinomycetes</taxon>
        <taxon>Kitasatosporales</taxon>
        <taxon>Streptomycetaceae</taxon>
        <taxon>Streptomyces</taxon>
    </lineage>
</organism>
<protein>
    <submittedName>
        <fullName evidence="1">Uncharacterized protein</fullName>
    </submittedName>
</protein>
<reference evidence="2" key="1">
    <citation type="journal article" date="2019" name="Int. J. Syst. Evol. Microbiol.">
        <title>The Global Catalogue of Microorganisms (GCM) 10K type strain sequencing project: providing services to taxonomists for standard genome sequencing and annotation.</title>
        <authorList>
            <consortium name="The Broad Institute Genomics Platform"/>
            <consortium name="The Broad Institute Genome Sequencing Center for Infectious Disease"/>
            <person name="Wu L."/>
            <person name="Ma J."/>
        </authorList>
    </citation>
    <scope>NUCLEOTIDE SEQUENCE [LARGE SCALE GENOMIC DNA]</scope>
    <source>
        <strain evidence="2">JCM 6307</strain>
    </source>
</reference>
<keyword evidence="2" id="KW-1185">Reference proteome</keyword>
<dbReference type="Proteomes" id="UP001501358">
    <property type="component" value="Unassembled WGS sequence"/>
</dbReference>